<accession>A0AAQ4FNF4</accession>
<dbReference type="EMBL" id="JARKHS020001206">
    <property type="protein sequence ID" value="KAK8787992.1"/>
    <property type="molecule type" value="Genomic_DNA"/>
</dbReference>
<keyword evidence="3" id="KW-1185">Reference proteome</keyword>
<dbReference type="Proteomes" id="UP001321473">
    <property type="component" value="Unassembled WGS sequence"/>
</dbReference>
<protein>
    <submittedName>
        <fullName evidence="2">Uncharacterized protein</fullName>
    </submittedName>
</protein>
<proteinExistence type="predicted"/>
<sequence length="242" mass="27795">MRYTRRVPYAARPRCTRRRGGETARKKTRLALRNVVGRGSAPFRSPAEEATASRWIWLCRRGVGRRPVSWRVPKRRQSHRRRRRRCRAAAREIDRRHSPPRTSSSETGRRRNDDDSRAEYAWNAVFPPGSRFTPCLSEAPQSQAGHSVACTSALVTDERRSVNTDGGRRPGADCFVPACFLFDIRREGDAERVVWRQLSQFQLLAAIPVEALTPACPTSWCCERCDFRVPDYHRTLRKSSSL</sequence>
<feature type="compositionally biased region" description="Basic residues" evidence="1">
    <location>
        <begin position="72"/>
        <end position="88"/>
    </location>
</feature>
<evidence type="ECO:0000256" key="1">
    <source>
        <dbReference type="SAM" id="MobiDB-lite"/>
    </source>
</evidence>
<comment type="caution">
    <text evidence="2">The sequence shown here is derived from an EMBL/GenBank/DDBJ whole genome shotgun (WGS) entry which is preliminary data.</text>
</comment>
<evidence type="ECO:0000313" key="3">
    <source>
        <dbReference type="Proteomes" id="UP001321473"/>
    </source>
</evidence>
<feature type="region of interest" description="Disordered" evidence="1">
    <location>
        <begin position="70"/>
        <end position="115"/>
    </location>
</feature>
<evidence type="ECO:0000313" key="2">
    <source>
        <dbReference type="EMBL" id="KAK8787992.1"/>
    </source>
</evidence>
<name>A0AAQ4FNF4_AMBAM</name>
<reference evidence="2 3" key="1">
    <citation type="journal article" date="2023" name="Arcadia Sci">
        <title>De novo assembly of a long-read Amblyomma americanum tick genome.</title>
        <authorList>
            <person name="Chou S."/>
            <person name="Poskanzer K.E."/>
            <person name="Rollins M."/>
            <person name="Thuy-Boun P.S."/>
        </authorList>
    </citation>
    <scope>NUCLEOTIDE SEQUENCE [LARGE SCALE GENOMIC DNA]</scope>
    <source>
        <strain evidence="2">F_SG_1</strain>
        <tissue evidence="2">Salivary glands</tissue>
    </source>
</reference>
<gene>
    <name evidence="2" type="ORF">V5799_022232</name>
</gene>
<dbReference type="AlphaFoldDB" id="A0AAQ4FNF4"/>
<organism evidence="2 3">
    <name type="scientific">Amblyomma americanum</name>
    <name type="common">Lone star tick</name>
    <dbReference type="NCBI Taxonomy" id="6943"/>
    <lineage>
        <taxon>Eukaryota</taxon>
        <taxon>Metazoa</taxon>
        <taxon>Ecdysozoa</taxon>
        <taxon>Arthropoda</taxon>
        <taxon>Chelicerata</taxon>
        <taxon>Arachnida</taxon>
        <taxon>Acari</taxon>
        <taxon>Parasitiformes</taxon>
        <taxon>Ixodida</taxon>
        <taxon>Ixodoidea</taxon>
        <taxon>Ixodidae</taxon>
        <taxon>Amblyomminae</taxon>
        <taxon>Amblyomma</taxon>
    </lineage>
</organism>